<sequence length="52" mass="6014">MSVKPKKITVSFKNTTKDVELYLKIQELEEKSQSIKDILYDVLVKGKKIKST</sequence>
<comment type="caution">
    <text evidence="1">The sequence shown here is derived from an EMBL/GenBank/DDBJ whole genome shotgun (WGS) entry which is preliminary data.</text>
</comment>
<name>A0A846JZX4_CLOBO</name>
<protein>
    <submittedName>
        <fullName evidence="1">Circadian clock-controlled protein</fullName>
    </submittedName>
</protein>
<dbReference type="EMBL" id="SWVK01000023">
    <property type="protein sequence ID" value="NFN36421.1"/>
    <property type="molecule type" value="Genomic_DNA"/>
</dbReference>
<reference evidence="1 2" key="1">
    <citation type="submission" date="2019-04" db="EMBL/GenBank/DDBJ databases">
        <title>Genome sequencing of Clostridium botulinum Groups I-IV and Clostridium butyricum.</title>
        <authorList>
            <person name="Brunt J."/>
            <person name="Van Vliet A.H.M."/>
            <person name="Stringer S.C."/>
            <person name="Carter A.T."/>
            <person name="Peck M.W."/>
        </authorList>
    </citation>
    <scope>NUCLEOTIDE SEQUENCE [LARGE SCALE GENOMIC DNA]</scope>
    <source>
        <strain evidence="1 2">CB-K-33E</strain>
    </source>
</reference>
<evidence type="ECO:0000313" key="2">
    <source>
        <dbReference type="Proteomes" id="UP000473681"/>
    </source>
</evidence>
<accession>A0A846JZX4</accession>
<organism evidence="1 2">
    <name type="scientific">Clostridium botulinum</name>
    <dbReference type="NCBI Taxonomy" id="1491"/>
    <lineage>
        <taxon>Bacteria</taxon>
        <taxon>Bacillati</taxon>
        <taxon>Bacillota</taxon>
        <taxon>Clostridia</taxon>
        <taxon>Eubacteriales</taxon>
        <taxon>Clostridiaceae</taxon>
        <taxon>Clostridium</taxon>
    </lineage>
</organism>
<dbReference type="Proteomes" id="UP000473681">
    <property type="component" value="Unassembled WGS sequence"/>
</dbReference>
<dbReference type="AlphaFoldDB" id="A0A846JZX4"/>
<proteinExistence type="predicted"/>
<evidence type="ECO:0000313" key="1">
    <source>
        <dbReference type="EMBL" id="NFN36421.1"/>
    </source>
</evidence>
<gene>
    <name evidence="1" type="ORF">FDB51_15155</name>
</gene>